<feature type="transmembrane region" description="Helical" evidence="2">
    <location>
        <begin position="87"/>
        <end position="105"/>
    </location>
</feature>
<comment type="caution">
    <text evidence="3">The sequence shown here is derived from an EMBL/GenBank/DDBJ whole genome shotgun (WGS) entry which is preliminary data.</text>
</comment>
<feature type="region of interest" description="Disordered" evidence="1">
    <location>
        <begin position="1"/>
        <end position="24"/>
    </location>
</feature>
<keyword evidence="2" id="KW-0812">Transmembrane</keyword>
<evidence type="ECO:0000256" key="1">
    <source>
        <dbReference type="SAM" id="MobiDB-lite"/>
    </source>
</evidence>
<protein>
    <submittedName>
        <fullName evidence="3">Uncharacterized protein</fullName>
    </submittedName>
</protein>
<sequence>MTLPPDSHAGSSPGTGPDAGTAPATGRVLATAPRAAAALVCVAGLVHLVVAPDHFDEWAPAGLFFIAVAAGQLWLAQALSRGLSARLVPAAVLLTSGLVALYVVSRTIGLPFHADGAGLGLGGSHHGGSQVPGGQGNGMPIIPGSGAEATIETVGALDLVCVVAELGALALLVGMLPPRQRRSVGNLLLAVGICGWVVWGLVRFT</sequence>
<dbReference type="RefSeq" id="WP_386050120.1">
    <property type="nucleotide sequence ID" value="NZ_JBHTKH010000001.1"/>
</dbReference>
<proteinExistence type="predicted"/>
<feature type="transmembrane region" description="Helical" evidence="2">
    <location>
        <begin position="58"/>
        <end position="75"/>
    </location>
</feature>
<feature type="transmembrane region" description="Helical" evidence="2">
    <location>
        <begin position="154"/>
        <end position="176"/>
    </location>
</feature>
<evidence type="ECO:0000256" key="2">
    <source>
        <dbReference type="SAM" id="Phobius"/>
    </source>
</evidence>
<keyword evidence="2" id="KW-1133">Transmembrane helix</keyword>
<accession>A0ABW3MRT1</accession>
<dbReference type="Proteomes" id="UP001597046">
    <property type="component" value="Unassembled WGS sequence"/>
</dbReference>
<reference evidence="4" key="1">
    <citation type="journal article" date="2019" name="Int. J. Syst. Evol. Microbiol.">
        <title>The Global Catalogue of Microorganisms (GCM) 10K type strain sequencing project: providing services to taxonomists for standard genome sequencing and annotation.</title>
        <authorList>
            <consortium name="The Broad Institute Genomics Platform"/>
            <consortium name="The Broad Institute Genome Sequencing Center for Infectious Disease"/>
            <person name="Wu L."/>
            <person name="Ma J."/>
        </authorList>
    </citation>
    <scope>NUCLEOTIDE SEQUENCE [LARGE SCALE GENOMIC DNA]</scope>
    <source>
        <strain evidence="4">CCUG 57508</strain>
    </source>
</reference>
<gene>
    <name evidence="3" type="ORF">ACFQ2V_01410</name>
</gene>
<name>A0ABW3MRT1_9MICO</name>
<keyword evidence="2" id="KW-0472">Membrane</keyword>
<feature type="transmembrane region" description="Helical" evidence="2">
    <location>
        <begin position="183"/>
        <end position="202"/>
    </location>
</feature>
<evidence type="ECO:0000313" key="3">
    <source>
        <dbReference type="EMBL" id="MFD1052947.1"/>
    </source>
</evidence>
<organism evidence="3 4">
    <name type="scientific">Terrabacter terrigena</name>
    <dbReference type="NCBI Taxonomy" id="574718"/>
    <lineage>
        <taxon>Bacteria</taxon>
        <taxon>Bacillati</taxon>
        <taxon>Actinomycetota</taxon>
        <taxon>Actinomycetes</taxon>
        <taxon>Micrococcales</taxon>
        <taxon>Intrasporangiaceae</taxon>
        <taxon>Terrabacter</taxon>
    </lineage>
</organism>
<dbReference type="EMBL" id="JBHTKH010000001">
    <property type="protein sequence ID" value="MFD1052947.1"/>
    <property type="molecule type" value="Genomic_DNA"/>
</dbReference>
<keyword evidence="4" id="KW-1185">Reference proteome</keyword>
<evidence type="ECO:0000313" key="4">
    <source>
        <dbReference type="Proteomes" id="UP001597046"/>
    </source>
</evidence>